<evidence type="ECO:0000256" key="12">
    <source>
        <dbReference type="ARBA" id="ARBA00022723"/>
    </source>
</evidence>
<dbReference type="FunFam" id="3.40.1190.20:FF:000021">
    <property type="entry name" value="Fructokinase-like 2, chloroplastic"/>
    <property type="match status" value="1"/>
</dbReference>
<dbReference type="GO" id="GO:0046654">
    <property type="term" value="P:tetrahydrofolate biosynthetic process"/>
    <property type="evidence" value="ECO:0007669"/>
    <property type="project" value="TreeGrafter"/>
</dbReference>
<comment type="similarity">
    <text evidence="7">In the C-terminal section; belongs to the DHPS family.</text>
</comment>
<dbReference type="GO" id="GO:0046872">
    <property type="term" value="F:metal ion binding"/>
    <property type="evidence" value="ECO:0007669"/>
    <property type="project" value="UniProtKB-KW"/>
</dbReference>
<dbReference type="InterPro" id="IPR006390">
    <property type="entry name" value="DHP_synth_dom"/>
</dbReference>
<dbReference type="NCBIfam" id="TIGR01496">
    <property type="entry name" value="DHPS"/>
    <property type="match status" value="1"/>
</dbReference>
<dbReference type="AlphaFoldDB" id="A0AAV9CR38"/>
<dbReference type="GO" id="GO:0003848">
    <property type="term" value="F:2-amino-4-hydroxy-6-hydroxymethyldihydropteridine diphosphokinase activity"/>
    <property type="evidence" value="ECO:0007669"/>
    <property type="project" value="UniProtKB-EC"/>
</dbReference>
<evidence type="ECO:0000256" key="19">
    <source>
        <dbReference type="ARBA" id="ARBA00023268"/>
    </source>
</evidence>
<dbReference type="InterPro" id="IPR011005">
    <property type="entry name" value="Dihydropteroate_synth-like_sf"/>
</dbReference>
<comment type="subcellular location">
    <subcellularLocation>
        <location evidence="4">Plastid</location>
        <location evidence="4">Chloroplast</location>
    </subcellularLocation>
</comment>
<dbReference type="SUPFAM" id="SSF55083">
    <property type="entry name" value="6-hydroxymethyl-7,8-dihydropterin pyrophosphokinase, HPPK"/>
    <property type="match status" value="1"/>
</dbReference>
<keyword evidence="10" id="KW-0934">Plastid</keyword>
<comment type="catalytic activity">
    <reaction evidence="1">
        <text>(7,8-dihydropterin-6-yl)methyl diphosphate + 4-aminobenzoate = 7,8-dihydropteroate + diphosphate</text>
        <dbReference type="Rhea" id="RHEA:19949"/>
        <dbReference type="ChEBI" id="CHEBI:17836"/>
        <dbReference type="ChEBI" id="CHEBI:17839"/>
        <dbReference type="ChEBI" id="CHEBI:33019"/>
        <dbReference type="ChEBI" id="CHEBI:72950"/>
        <dbReference type="EC" id="2.5.1.15"/>
    </reaction>
</comment>
<organism evidence="23 24">
    <name type="scientific">Acorus calamus</name>
    <name type="common">Sweet flag</name>
    <dbReference type="NCBI Taxonomy" id="4465"/>
    <lineage>
        <taxon>Eukaryota</taxon>
        <taxon>Viridiplantae</taxon>
        <taxon>Streptophyta</taxon>
        <taxon>Embryophyta</taxon>
        <taxon>Tracheophyta</taxon>
        <taxon>Spermatophyta</taxon>
        <taxon>Magnoliopsida</taxon>
        <taxon>Liliopsida</taxon>
        <taxon>Acoraceae</taxon>
        <taxon>Acorus</taxon>
    </lineage>
</organism>
<dbReference type="InterPro" id="IPR029056">
    <property type="entry name" value="Ribokinase-like"/>
</dbReference>
<reference evidence="23" key="2">
    <citation type="submission" date="2023-06" db="EMBL/GenBank/DDBJ databases">
        <authorList>
            <person name="Ma L."/>
            <person name="Liu K.-W."/>
            <person name="Li Z."/>
            <person name="Hsiao Y.-Y."/>
            <person name="Qi Y."/>
            <person name="Fu T."/>
            <person name="Tang G."/>
            <person name="Zhang D."/>
            <person name="Sun W.-H."/>
            <person name="Liu D.-K."/>
            <person name="Li Y."/>
            <person name="Chen G.-Z."/>
            <person name="Liu X.-D."/>
            <person name="Liao X.-Y."/>
            <person name="Jiang Y.-T."/>
            <person name="Yu X."/>
            <person name="Hao Y."/>
            <person name="Huang J."/>
            <person name="Zhao X.-W."/>
            <person name="Ke S."/>
            <person name="Chen Y.-Y."/>
            <person name="Wu W.-L."/>
            <person name="Hsu J.-L."/>
            <person name="Lin Y.-F."/>
            <person name="Huang M.-D."/>
            <person name="Li C.-Y."/>
            <person name="Huang L."/>
            <person name="Wang Z.-W."/>
            <person name="Zhao X."/>
            <person name="Zhong W.-Y."/>
            <person name="Peng D.-H."/>
            <person name="Ahmad S."/>
            <person name="Lan S."/>
            <person name="Zhang J.-S."/>
            <person name="Tsai W.-C."/>
            <person name="Van De Peer Y."/>
            <person name="Liu Z.-J."/>
        </authorList>
    </citation>
    <scope>NUCLEOTIDE SEQUENCE</scope>
    <source>
        <strain evidence="23">CP</strain>
        <tissue evidence="23">Leaves</tissue>
    </source>
</reference>
<proteinExistence type="inferred from homology"/>
<comment type="function">
    <text evidence="20">Required for proper chloroplast development, most likely through regulating plastid-encoded polymerase (PEP) dependent chloroplast transcription. Acts as a component of the transcriptionally active plastid chromosome that is required for plastid gene expression.</text>
</comment>
<dbReference type="EMBL" id="JAUJYO010000017">
    <property type="protein sequence ID" value="KAK1291370.1"/>
    <property type="molecule type" value="Genomic_DNA"/>
</dbReference>
<evidence type="ECO:0000259" key="22">
    <source>
        <dbReference type="PROSITE" id="PS50972"/>
    </source>
</evidence>
<dbReference type="Pfam" id="PF01288">
    <property type="entry name" value="HPPK"/>
    <property type="match status" value="1"/>
</dbReference>
<dbReference type="InterPro" id="IPR000489">
    <property type="entry name" value="Pterin-binding_dom"/>
</dbReference>
<sequence>MHSLFFHSSVDSIVEVNSLEQEVAIALGSNVGDRMHNFNEALNMMKKSGICVTRHGCLYETKPAYVTDQPLFLNSVVRGFTKLGPHELLRTLKQIEKDLGRTDGIRYGPRPIDLDILFYGRFKIDSETLIVPHERIWERPFVLAPLIDLLGTSNDNDTLMAWHSFSRNTGGLFELWEKLGGESLIEKEGMRRVLPVGNRLWDWSKRTHVMGVLNLTPDSFSDGGKYQSVEAAISQIKKMISEGADIIDIGAQSTRPLAQRISPEEELSRLIPVLDAIQEIPEAEGKLFSIDTFHSEVASEAVSKGVHIVNDVSGGKLDTNILEVVSKLRVPYVVMHMRGDPLTMQSKENLCYNNLCKEVASELYSRVNDAELSGIPAWRIIIDPGIGFSKNYEDNLEILMGLPSIRGEIASKSLAASHMPILIGPSRKKFLGQICDRQNAIERDPATIAAVTSGLLGGANIIRVHNVKDNLDASRNLSGSPNPSFNNADGKVHIFGNEESCSDLKPKWGTLKEISKRYVTKSREGDASEENARESSINEKPVRRRGRKKSKSEDSEETIESRVHKNLEDIETEAKPIQRKGRRKVKVETSEEANSFPVLSSVEEVENNSKPARRRGRKKLSTESPEEGIKLPLLATVVPNSGGEVVEKKTIRRTKKKVENIEDGIFGSEIGTSEESNLPIMVEDKNEGLVFDEIEDGDDISFSYGWPPLVCCFGAAQHAFIPSGRRANRLIDHEMHETMKDAFWSPTTFFRAPGSSSSSVAVALASLGGKVAFMGKLGDDDYGQAMLYYLNVNKVQTRSVKVDGSKLTGVSYMKITRKGGLKITCNRPCAEDSLLRSEININVLKEARMFYFNSSSLLDPDMRSTTLQAIHISKKFGGVIFFDLNLPLPLWHSNVETKAFIQEAWNCADIIELTKQELEFLCGITPLEEFDTKDNDRSKFTHYKREVITPLWHENLKVLFVTNGTSKIHFYTDQENGAVLGMEDPPITPFTCDMSVSGDAIVAALMRMLTVQPHLVTDQGYLKHSIKYAIDCGVIDQWLLARIRGFPPEEEMEGSSIKPNEVISVSEKEHRTLETVS</sequence>
<dbReference type="CDD" id="cd00483">
    <property type="entry name" value="HPPK"/>
    <property type="match status" value="1"/>
</dbReference>
<evidence type="ECO:0000256" key="4">
    <source>
        <dbReference type="ARBA" id="ARBA00004229"/>
    </source>
</evidence>
<keyword evidence="13" id="KW-0547">Nucleotide-binding</keyword>
<evidence type="ECO:0000256" key="13">
    <source>
        <dbReference type="ARBA" id="ARBA00022741"/>
    </source>
</evidence>
<dbReference type="Gene3D" id="3.30.70.560">
    <property type="entry name" value="7,8-Dihydro-6-hydroxymethylpterin-pyrophosphokinase HPPK"/>
    <property type="match status" value="1"/>
</dbReference>
<dbReference type="PROSITE" id="PS00793">
    <property type="entry name" value="DHPS_2"/>
    <property type="match status" value="1"/>
</dbReference>
<dbReference type="InterPro" id="IPR035907">
    <property type="entry name" value="Hppk_sf"/>
</dbReference>
<evidence type="ECO:0000256" key="21">
    <source>
        <dbReference type="SAM" id="MobiDB-lite"/>
    </source>
</evidence>
<evidence type="ECO:0000256" key="14">
    <source>
        <dbReference type="ARBA" id="ARBA00022777"/>
    </source>
</evidence>
<dbReference type="InterPro" id="IPR000550">
    <property type="entry name" value="Hppk"/>
</dbReference>
<dbReference type="Gene3D" id="3.20.20.20">
    <property type="entry name" value="Dihydropteroate synthase-like"/>
    <property type="match status" value="1"/>
</dbReference>
<dbReference type="GO" id="GO:0042644">
    <property type="term" value="C:chloroplast nucleoid"/>
    <property type="evidence" value="ECO:0007669"/>
    <property type="project" value="UniProtKB-ARBA"/>
</dbReference>
<dbReference type="Gene3D" id="3.40.1190.20">
    <property type="match status" value="1"/>
</dbReference>
<evidence type="ECO:0000256" key="10">
    <source>
        <dbReference type="ARBA" id="ARBA00022640"/>
    </source>
</evidence>
<dbReference type="PANTHER" id="PTHR20941">
    <property type="entry name" value="FOLATE SYNTHESIS PROTEINS"/>
    <property type="match status" value="1"/>
</dbReference>
<evidence type="ECO:0000256" key="1">
    <source>
        <dbReference type="ARBA" id="ARBA00000012"/>
    </source>
</evidence>
<dbReference type="GO" id="GO:0046656">
    <property type="term" value="P:folic acid biosynthetic process"/>
    <property type="evidence" value="ECO:0007669"/>
    <property type="project" value="UniProtKB-KW"/>
</dbReference>
<evidence type="ECO:0000256" key="2">
    <source>
        <dbReference type="ARBA" id="ARBA00000198"/>
    </source>
</evidence>
<evidence type="ECO:0000313" key="23">
    <source>
        <dbReference type="EMBL" id="KAK1291370.1"/>
    </source>
</evidence>
<dbReference type="GO" id="GO:0005524">
    <property type="term" value="F:ATP binding"/>
    <property type="evidence" value="ECO:0007669"/>
    <property type="project" value="UniProtKB-KW"/>
</dbReference>
<dbReference type="PANTHER" id="PTHR20941:SF1">
    <property type="entry name" value="FOLIC ACID SYNTHESIS PROTEIN FOL1"/>
    <property type="match status" value="1"/>
</dbReference>
<comment type="cofactor">
    <cofactor evidence="3">
        <name>Mg(2+)</name>
        <dbReference type="ChEBI" id="CHEBI:18420"/>
    </cofactor>
</comment>
<dbReference type="PROSITE" id="PS00792">
    <property type="entry name" value="DHPS_1"/>
    <property type="match status" value="1"/>
</dbReference>
<keyword evidence="11" id="KW-0808">Transferase</keyword>
<dbReference type="CDD" id="cd00739">
    <property type="entry name" value="DHPS"/>
    <property type="match status" value="1"/>
</dbReference>
<reference evidence="23" key="1">
    <citation type="journal article" date="2023" name="Nat. Commun.">
        <title>Diploid and tetraploid genomes of Acorus and the evolution of monocots.</title>
        <authorList>
            <person name="Ma L."/>
            <person name="Liu K.W."/>
            <person name="Li Z."/>
            <person name="Hsiao Y.Y."/>
            <person name="Qi Y."/>
            <person name="Fu T."/>
            <person name="Tang G.D."/>
            <person name="Zhang D."/>
            <person name="Sun W.H."/>
            <person name="Liu D.K."/>
            <person name="Li Y."/>
            <person name="Chen G.Z."/>
            <person name="Liu X.D."/>
            <person name="Liao X.Y."/>
            <person name="Jiang Y.T."/>
            <person name="Yu X."/>
            <person name="Hao Y."/>
            <person name="Huang J."/>
            <person name="Zhao X.W."/>
            <person name="Ke S."/>
            <person name="Chen Y.Y."/>
            <person name="Wu W.L."/>
            <person name="Hsu J.L."/>
            <person name="Lin Y.F."/>
            <person name="Huang M.D."/>
            <person name="Li C.Y."/>
            <person name="Huang L."/>
            <person name="Wang Z.W."/>
            <person name="Zhao X."/>
            <person name="Zhong W.Y."/>
            <person name="Peng D.H."/>
            <person name="Ahmad S."/>
            <person name="Lan S."/>
            <person name="Zhang J.S."/>
            <person name="Tsai W.C."/>
            <person name="Van de Peer Y."/>
            <person name="Liu Z.J."/>
        </authorList>
    </citation>
    <scope>NUCLEOTIDE SEQUENCE</scope>
    <source>
        <strain evidence="23">CP</strain>
    </source>
</reference>
<protein>
    <submittedName>
        <fullName evidence="23">Fructokinase-2</fullName>
    </submittedName>
</protein>
<dbReference type="SUPFAM" id="SSF53613">
    <property type="entry name" value="Ribokinase-like"/>
    <property type="match status" value="1"/>
</dbReference>
<keyword evidence="16" id="KW-0460">Magnesium</keyword>
<dbReference type="SUPFAM" id="SSF51717">
    <property type="entry name" value="Dihydropteroate synthetase-like"/>
    <property type="match status" value="1"/>
</dbReference>
<evidence type="ECO:0000256" key="9">
    <source>
        <dbReference type="ARBA" id="ARBA00022528"/>
    </source>
</evidence>
<dbReference type="Pfam" id="PF00809">
    <property type="entry name" value="Pterin_bind"/>
    <property type="match status" value="1"/>
</dbReference>
<keyword evidence="9" id="KW-0150">Chloroplast</keyword>
<evidence type="ECO:0000256" key="20">
    <source>
        <dbReference type="ARBA" id="ARBA00058434"/>
    </source>
</evidence>
<keyword evidence="17" id="KW-0289">Folate biosynthesis</keyword>
<feature type="compositionally biased region" description="Basic and acidic residues" evidence="21">
    <location>
        <begin position="559"/>
        <end position="576"/>
    </location>
</feature>
<dbReference type="InterPro" id="IPR011611">
    <property type="entry name" value="PfkB_dom"/>
</dbReference>
<evidence type="ECO:0000256" key="16">
    <source>
        <dbReference type="ARBA" id="ARBA00022842"/>
    </source>
</evidence>
<evidence type="ECO:0000256" key="18">
    <source>
        <dbReference type="ARBA" id="ARBA00022946"/>
    </source>
</evidence>
<dbReference type="PROSITE" id="PS00794">
    <property type="entry name" value="HPPK"/>
    <property type="match status" value="1"/>
</dbReference>
<gene>
    <name evidence="23" type="primary">FRK2</name>
    <name evidence="23" type="ORF">QJS10_CPB17g02116</name>
</gene>
<evidence type="ECO:0000256" key="8">
    <source>
        <dbReference type="ARBA" id="ARBA00010688"/>
    </source>
</evidence>
<comment type="pathway">
    <text evidence="6">Cofactor biosynthesis; tetrahydrofolate biosynthesis; 2-amino-4-hydroxy-6-hydroxymethyl-7,8-dihydropteridine diphosphate from 7,8-dihydroneopterin triphosphate: step 4/4.</text>
</comment>
<evidence type="ECO:0000256" key="17">
    <source>
        <dbReference type="ARBA" id="ARBA00022909"/>
    </source>
</evidence>
<feature type="compositionally biased region" description="Basic and acidic residues" evidence="21">
    <location>
        <begin position="518"/>
        <end position="541"/>
    </location>
</feature>
<name>A0AAV9CR38_ACOCL</name>
<dbReference type="GO" id="GO:0009658">
    <property type="term" value="P:chloroplast organization"/>
    <property type="evidence" value="ECO:0007669"/>
    <property type="project" value="UniProtKB-ARBA"/>
</dbReference>
<evidence type="ECO:0000256" key="15">
    <source>
        <dbReference type="ARBA" id="ARBA00022840"/>
    </source>
</evidence>
<accession>A0AAV9CR38</accession>
<dbReference type="NCBIfam" id="TIGR01498">
    <property type="entry name" value="folK"/>
    <property type="match status" value="1"/>
</dbReference>
<dbReference type="FunFam" id="3.20.20.20:FF:000006">
    <property type="entry name" value="Dihydropteroate synthase"/>
    <property type="match status" value="1"/>
</dbReference>
<keyword evidence="15" id="KW-0067">ATP-binding</keyword>
<dbReference type="GO" id="GO:0004156">
    <property type="term" value="F:dihydropteroate synthase activity"/>
    <property type="evidence" value="ECO:0007669"/>
    <property type="project" value="UniProtKB-EC"/>
</dbReference>
<keyword evidence="14" id="KW-0418">Kinase</keyword>
<keyword evidence="18" id="KW-0809">Transit peptide</keyword>
<evidence type="ECO:0000256" key="5">
    <source>
        <dbReference type="ARBA" id="ARBA00004763"/>
    </source>
</evidence>
<comment type="pathway">
    <text evidence="5">Cofactor biosynthesis; tetrahydrofolate biosynthesis; 7,8-dihydrofolate from 2-amino-4-hydroxy-6-hydroxymethyl-7,8-dihydropteridine diphosphate and 4-aminobenzoate: step 1/2.</text>
</comment>
<evidence type="ECO:0000256" key="11">
    <source>
        <dbReference type="ARBA" id="ARBA00022679"/>
    </source>
</evidence>
<dbReference type="GO" id="GO:0016301">
    <property type="term" value="F:kinase activity"/>
    <property type="evidence" value="ECO:0007669"/>
    <property type="project" value="UniProtKB-KW"/>
</dbReference>
<feature type="domain" description="Pterin-binding" evidence="22">
    <location>
        <begin position="207"/>
        <end position="475"/>
    </location>
</feature>
<dbReference type="Pfam" id="PF00294">
    <property type="entry name" value="PfkB"/>
    <property type="match status" value="1"/>
</dbReference>
<dbReference type="Proteomes" id="UP001180020">
    <property type="component" value="Unassembled WGS sequence"/>
</dbReference>
<evidence type="ECO:0000256" key="6">
    <source>
        <dbReference type="ARBA" id="ARBA00005051"/>
    </source>
</evidence>
<evidence type="ECO:0000313" key="24">
    <source>
        <dbReference type="Proteomes" id="UP001180020"/>
    </source>
</evidence>
<dbReference type="CDD" id="cd01167">
    <property type="entry name" value="bac_FRK"/>
    <property type="match status" value="1"/>
</dbReference>
<dbReference type="InterPro" id="IPR045031">
    <property type="entry name" value="DHP_synth-like"/>
</dbReference>
<feature type="region of interest" description="Disordered" evidence="21">
    <location>
        <begin position="518"/>
        <end position="626"/>
    </location>
</feature>
<comment type="caution">
    <text evidence="23">The sequence shown here is derived from an EMBL/GenBank/DDBJ whole genome shotgun (WGS) entry which is preliminary data.</text>
</comment>
<keyword evidence="12" id="KW-0479">Metal-binding</keyword>
<keyword evidence="24" id="KW-1185">Reference proteome</keyword>
<dbReference type="PROSITE" id="PS50972">
    <property type="entry name" value="PTERIN_BINDING"/>
    <property type="match status" value="1"/>
</dbReference>
<comment type="similarity">
    <text evidence="8">Belongs to the carbohydrate kinase PfkB family.</text>
</comment>
<comment type="catalytic activity">
    <reaction evidence="2">
        <text>6-hydroxymethyl-7,8-dihydropterin + ATP = (7,8-dihydropterin-6-yl)methyl diphosphate + AMP + H(+)</text>
        <dbReference type="Rhea" id="RHEA:11412"/>
        <dbReference type="ChEBI" id="CHEBI:15378"/>
        <dbReference type="ChEBI" id="CHEBI:30616"/>
        <dbReference type="ChEBI" id="CHEBI:44841"/>
        <dbReference type="ChEBI" id="CHEBI:72950"/>
        <dbReference type="ChEBI" id="CHEBI:456215"/>
        <dbReference type="EC" id="2.7.6.3"/>
    </reaction>
</comment>
<evidence type="ECO:0000256" key="3">
    <source>
        <dbReference type="ARBA" id="ARBA00001946"/>
    </source>
</evidence>
<dbReference type="GO" id="GO:0042793">
    <property type="term" value="P:plastid transcription"/>
    <property type="evidence" value="ECO:0007669"/>
    <property type="project" value="UniProtKB-ARBA"/>
</dbReference>
<keyword evidence="19" id="KW-0511">Multifunctional enzyme</keyword>
<evidence type="ECO:0000256" key="7">
    <source>
        <dbReference type="ARBA" id="ARBA00009951"/>
    </source>
</evidence>